<evidence type="ECO:0000313" key="3">
    <source>
        <dbReference type="EMBL" id="BDM69677.1"/>
    </source>
</evidence>
<evidence type="ECO:0000256" key="2">
    <source>
        <dbReference type="SAM" id="Phobius"/>
    </source>
</evidence>
<accession>A0ABM7ZTG4</accession>
<keyword evidence="2" id="KW-0812">Transmembrane</keyword>
<keyword evidence="2" id="KW-1133">Transmembrane helix</keyword>
<reference evidence="3" key="1">
    <citation type="submission" date="2022-06" db="EMBL/GenBank/DDBJ databases">
        <title>Complete genome sequence of Streptomyces nigrescens HEK616.</title>
        <authorList>
            <person name="Asamizu S."/>
            <person name="Onaka H."/>
        </authorList>
    </citation>
    <scope>NUCLEOTIDE SEQUENCE</scope>
    <source>
        <strain evidence="3">HEK616</strain>
    </source>
</reference>
<protein>
    <recommendedName>
        <fullName evidence="5">Transmembrane protein</fullName>
    </recommendedName>
</protein>
<gene>
    <name evidence="3" type="ORF">HEK616_31640</name>
</gene>
<feature type="transmembrane region" description="Helical" evidence="2">
    <location>
        <begin position="83"/>
        <end position="103"/>
    </location>
</feature>
<keyword evidence="2" id="KW-0472">Membrane</keyword>
<evidence type="ECO:0008006" key="5">
    <source>
        <dbReference type="Google" id="ProtNLM"/>
    </source>
</evidence>
<dbReference type="EMBL" id="AP026073">
    <property type="protein sequence ID" value="BDM69677.1"/>
    <property type="molecule type" value="Genomic_DNA"/>
</dbReference>
<evidence type="ECO:0000256" key="1">
    <source>
        <dbReference type="SAM" id="MobiDB-lite"/>
    </source>
</evidence>
<proteinExistence type="predicted"/>
<evidence type="ECO:0000313" key="4">
    <source>
        <dbReference type="Proteomes" id="UP001059597"/>
    </source>
</evidence>
<feature type="compositionally biased region" description="Basic and acidic residues" evidence="1">
    <location>
        <begin position="121"/>
        <end position="146"/>
    </location>
</feature>
<feature type="transmembrane region" description="Helical" evidence="2">
    <location>
        <begin position="20"/>
        <end position="41"/>
    </location>
</feature>
<sequence>MHPEVEKFRERNVRTRDMGFGLAVIAVLLWVWCGVLLAMPYEVGPGFSGSTRKCEARLLTDEGTANVGRIQAPCADERDWPKVLAVLGLSVPVSVAACALITYGSLSFRMSKHAAALAGLRESDAREEKEKEEEKDGEKEKGRDGE</sequence>
<feature type="region of interest" description="Disordered" evidence="1">
    <location>
        <begin position="118"/>
        <end position="146"/>
    </location>
</feature>
<dbReference type="Proteomes" id="UP001059597">
    <property type="component" value="Chromosome"/>
</dbReference>
<organism evidence="3 4">
    <name type="scientific">Streptomyces nigrescens</name>
    <dbReference type="NCBI Taxonomy" id="1920"/>
    <lineage>
        <taxon>Bacteria</taxon>
        <taxon>Bacillati</taxon>
        <taxon>Actinomycetota</taxon>
        <taxon>Actinomycetes</taxon>
        <taxon>Kitasatosporales</taxon>
        <taxon>Streptomycetaceae</taxon>
        <taxon>Streptomyces</taxon>
    </lineage>
</organism>
<keyword evidence="4" id="KW-1185">Reference proteome</keyword>
<name>A0ABM7ZTG4_STRNI</name>